<dbReference type="Proteomes" id="UP000187172">
    <property type="component" value="Unassembled WGS sequence"/>
</dbReference>
<organism evidence="2 3">
    <name type="scientific">Paenibacillus rhizosphaerae</name>
    <dbReference type="NCBI Taxonomy" id="297318"/>
    <lineage>
        <taxon>Bacteria</taxon>
        <taxon>Bacillati</taxon>
        <taxon>Bacillota</taxon>
        <taxon>Bacilli</taxon>
        <taxon>Bacillales</taxon>
        <taxon>Paenibacillaceae</taxon>
        <taxon>Paenibacillus</taxon>
    </lineage>
</organism>
<protein>
    <recommendedName>
        <fullName evidence="1">Helix-turn-helix domain-containing protein</fullName>
    </recommendedName>
</protein>
<dbReference type="GO" id="GO:0003677">
    <property type="term" value="F:DNA binding"/>
    <property type="evidence" value="ECO:0007669"/>
    <property type="project" value="InterPro"/>
</dbReference>
<accession>A0A1R1F4Y0</accession>
<reference evidence="2 3" key="1">
    <citation type="submission" date="2016-11" db="EMBL/GenBank/DDBJ databases">
        <title>Paenibacillus species isolates.</title>
        <authorList>
            <person name="Beno S.M."/>
        </authorList>
    </citation>
    <scope>NUCLEOTIDE SEQUENCE [LARGE SCALE GENOMIC DNA]</scope>
    <source>
        <strain evidence="2 3">FSL R5-0378</strain>
    </source>
</reference>
<dbReference type="InterPro" id="IPR041657">
    <property type="entry name" value="HTH_17"/>
</dbReference>
<evidence type="ECO:0000313" key="3">
    <source>
        <dbReference type="Proteomes" id="UP000187172"/>
    </source>
</evidence>
<dbReference type="NCBIfam" id="TIGR01764">
    <property type="entry name" value="excise"/>
    <property type="match status" value="1"/>
</dbReference>
<dbReference type="SUPFAM" id="SSF46955">
    <property type="entry name" value="Putative DNA-binding domain"/>
    <property type="match status" value="1"/>
</dbReference>
<gene>
    <name evidence="2" type="ORF">BK138_08570</name>
</gene>
<dbReference type="InterPro" id="IPR009061">
    <property type="entry name" value="DNA-bd_dom_put_sf"/>
</dbReference>
<feature type="domain" description="Helix-turn-helix" evidence="1">
    <location>
        <begin position="1"/>
        <end position="49"/>
    </location>
</feature>
<dbReference type="InterPro" id="IPR038148">
    <property type="entry name" value="Tn1545/Tn916_Xis"/>
</dbReference>
<dbReference type="RefSeq" id="WP_076169566.1">
    <property type="nucleotide sequence ID" value="NZ_MRTP01000001.1"/>
</dbReference>
<dbReference type="InterPro" id="IPR010093">
    <property type="entry name" value="SinI_DNA-bd"/>
</dbReference>
<evidence type="ECO:0000259" key="1">
    <source>
        <dbReference type="Pfam" id="PF12728"/>
    </source>
</evidence>
<name>A0A1R1F4Y0_9BACL</name>
<comment type="caution">
    <text evidence="2">The sequence shown here is derived from an EMBL/GenBank/DDBJ whole genome shotgun (WGS) entry which is preliminary data.</text>
</comment>
<dbReference type="EMBL" id="MRTP01000001">
    <property type="protein sequence ID" value="OMF59159.1"/>
    <property type="molecule type" value="Genomic_DNA"/>
</dbReference>
<sequence>MTVKEAAPYIGASEYKLRELVRQKKIPAYRIGNKIMFRKSSLDEWIANQEKQNSAEYSL</sequence>
<evidence type="ECO:0000313" key="2">
    <source>
        <dbReference type="EMBL" id="OMF59159.1"/>
    </source>
</evidence>
<dbReference type="Gene3D" id="3.90.105.50">
    <property type="match status" value="1"/>
</dbReference>
<dbReference type="AlphaFoldDB" id="A0A1R1F4Y0"/>
<dbReference type="STRING" id="297318.BK138_08570"/>
<keyword evidence="3" id="KW-1185">Reference proteome</keyword>
<dbReference type="Pfam" id="PF12728">
    <property type="entry name" value="HTH_17"/>
    <property type="match status" value="1"/>
</dbReference>
<proteinExistence type="predicted"/>